<keyword evidence="3 6" id="KW-0732">Signal</keyword>
<feature type="compositionally biased region" description="Basic and acidic residues" evidence="5">
    <location>
        <begin position="150"/>
        <end position="176"/>
    </location>
</feature>
<dbReference type="InterPro" id="IPR052211">
    <property type="entry name" value="Cpx_auxiliary_protein"/>
</dbReference>
<dbReference type="EMBL" id="NPDT01000001">
    <property type="protein sequence ID" value="PJZ67787.1"/>
    <property type="molecule type" value="Genomic_DNA"/>
</dbReference>
<dbReference type="InterPro" id="IPR025961">
    <property type="entry name" value="Metal_resist"/>
</dbReference>
<protein>
    <recommendedName>
        <fullName evidence="9">Periplasmic heavy metal sensor</fullName>
    </recommendedName>
</protein>
<dbReference type="AlphaFoldDB" id="A0A2M9ZHH7"/>
<sequence length="176" mass="20144">MRNIQSRLILIVLLILGGTATVLAEPPPPPPFGGPEPFGIFGPGPKEEKFLDRISQDLGLSAEQQEKIKAAREKRKAGGRVLSEKLTPLHEDLRKLLEATKVDMSAVRSKLKQIGEVQLELRILHIEDRLEFESFLTPEQKQKLSKMHKERIQRMHDRREPPDHPPRDRDRDCKCP</sequence>
<feature type="region of interest" description="Disordered" evidence="5">
    <location>
        <begin position="137"/>
        <end position="176"/>
    </location>
</feature>
<feature type="chain" id="PRO_5014598884" description="Periplasmic heavy metal sensor" evidence="6">
    <location>
        <begin position="25"/>
        <end position="176"/>
    </location>
</feature>
<dbReference type="GO" id="GO:0030288">
    <property type="term" value="C:outer membrane-bounded periplasmic space"/>
    <property type="evidence" value="ECO:0007669"/>
    <property type="project" value="TreeGrafter"/>
</dbReference>
<dbReference type="Gene3D" id="1.20.120.1490">
    <property type="match status" value="1"/>
</dbReference>
<organism evidence="7 8">
    <name type="scientific">Leptospira wolffii</name>
    <dbReference type="NCBI Taxonomy" id="409998"/>
    <lineage>
        <taxon>Bacteria</taxon>
        <taxon>Pseudomonadati</taxon>
        <taxon>Spirochaetota</taxon>
        <taxon>Spirochaetia</taxon>
        <taxon>Leptospirales</taxon>
        <taxon>Leptospiraceae</taxon>
        <taxon>Leptospira</taxon>
    </lineage>
</organism>
<reference evidence="7 8" key="1">
    <citation type="submission" date="2017-07" db="EMBL/GenBank/DDBJ databases">
        <title>Leptospira spp. isolated from tropical soils.</title>
        <authorList>
            <person name="Thibeaux R."/>
            <person name="Iraola G."/>
            <person name="Ferres I."/>
            <person name="Bierque E."/>
            <person name="Girault D."/>
            <person name="Soupe-Gilbert M.-E."/>
            <person name="Picardeau M."/>
            <person name="Goarant C."/>
        </authorList>
    </citation>
    <scope>NUCLEOTIDE SEQUENCE [LARGE SCALE GENOMIC DNA]</scope>
    <source>
        <strain evidence="7 8">FH2-C-A2</strain>
    </source>
</reference>
<evidence type="ECO:0008006" key="9">
    <source>
        <dbReference type="Google" id="ProtNLM"/>
    </source>
</evidence>
<proteinExistence type="inferred from homology"/>
<evidence type="ECO:0000313" key="8">
    <source>
        <dbReference type="Proteomes" id="UP000231912"/>
    </source>
</evidence>
<evidence type="ECO:0000256" key="1">
    <source>
        <dbReference type="ARBA" id="ARBA00004418"/>
    </source>
</evidence>
<dbReference type="CDD" id="cd09916">
    <property type="entry name" value="CpxP_like"/>
    <property type="match status" value="1"/>
</dbReference>
<name>A0A2M9ZHH7_9LEPT</name>
<comment type="similarity">
    <text evidence="2">Belongs to the CpxP/Spy family.</text>
</comment>
<evidence type="ECO:0000256" key="3">
    <source>
        <dbReference type="ARBA" id="ARBA00022729"/>
    </source>
</evidence>
<evidence type="ECO:0000256" key="2">
    <source>
        <dbReference type="ARBA" id="ARBA00008441"/>
    </source>
</evidence>
<gene>
    <name evidence="7" type="ORF">CH371_07285</name>
</gene>
<keyword evidence="4" id="KW-0574">Periplasm</keyword>
<feature type="signal peptide" evidence="6">
    <location>
        <begin position="1"/>
        <end position="24"/>
    </location>
</feature>
<evidence type="ECO:0000256" key="5">
    <source>
        <dbReference type="SAM" id="MobiDB-lite"/>
    </source>
</evidence>
<comment type="subcellular location">
    <subcellularLocation>
        <location evidence="1">Periplasm</location>
    </subcellularLocation>
</comment>
<evidence type="ECO:0000256" key="6">
    <source>
        <dbReference type="SAM" id="SignalP"/>
    </source>
</evidence>
<comment type="caution">
    <text evidence="7">The sequence shown here is derived from an EMBL/GenBank/DDBJ whole genome shotgun (WGS) entry which is preliminary data.</text>
</comment>
<dbReference type="Pfam" id="PF13801">
    <property type="entry name" value="Metal_resist"/>
    <property type="match status" value="1"/>
</dbReference>
<dbReference type="PANTHER" id="PTHR38102:SF1">
    <property type="entry name" value="PERIPLASMIC CHAPERONE SPY"/>
    <property type="match status" value="1"/>
</dbReference>
<dbReference type="RefSeq" id="WP_100758202.1">
    <property type="nucleotide sequence ID" value="NZ_NPDT01000001.1"/>
</dbReference>
<evidence type="ECO:0000256" key="4">
    <source>
        <dbReference type="ARBA" id="ARBA00022764"/>
    </source>
</evidence>
<evidence type="ECO:0000313" key="7">
    <source>
        <dbReference type="EMBL" id="PJZ67787.1"/>
    </source>
</evidence>
<dbReference type="GO" id="GO:0051082">
    <property type="term" value="F:unfolded protein binding"/>
    <property type="evidence" value="ECO:0007669"/>
    <property type="project" value="TreeGrafter"/>
</dbReference>
<dbReference type="Proteomes" id="UP000231912">
    <property type="component" value="Unassembled WGS sequence"/>
</dbReference>
<dbReference type="PANTHER" id="PTHR38102">
    <property type="entry name" value="PERIPLASMIC CHAPERONE SPY"/>
    <property type="match status" value="1"/>
</dbReference>
<accession>A0A2M9ZHH7</accession>
<dbReference type="InterPro" id="IPR012899">
    <property type="entry name" value="LTXXQ"/>
</dbReference>